<dbReference type="PANTHER" id="PTHR14130">
    <property type="entry name" value="3BP-1 RELATED RHOGAP"/>
    <property type="match status" value="1"/>
</dbReference>
<evidence type="ECO:0000313" key="8">
    <source>
        <dbReference type="EMBL" id="KAG9267639.1"/>
    </source>
</evidence>
<dbReference type="GO" id="GO:0005096">
    <property type="term" value="F:GTPase activator activity"/>
    <property type="evidence" value="ECO:0007669"/>
    <property type="project" value="UniProtKB-KW"/>
</dbReference>
<dbReference type="InterPro" id="IPR008936">
    <property type="entry name" value="Rho_GTPase_activation_prot"/>
</dbReference>
<dbReference type="InterPro" id="IPR000198">
    <property type="entry name" value="RhoGAP_dom"/>
</dbReference>
<dbReference type="KEGG" id="amex:103027613"/>
<dbReference type="Pfam" id="PF03114">
    <property type="entry name" value="BAR"/>
    <property type="match status" value="1"/>
</dbReference>
<dbReference type="Pfam" id="PF00620">
    <property type="entry name" value="RhoGAP"/>
    <property type="match status" value="1"/>
</dbReference>
<feature type="compositionally biased region" description="Pro residues" evidence="5">
    <location>
        <begin position="647"/>
        <end position="656"/>
    </location>
</feature>
<dbReference type="Gene3D" id="1.10.555.10">
    <property type="entry name" value="Rho GTPase activation protein"/>
    <property type="match status" value="1"/>
</dbReference>
<evidence type="ECO:0000313" key="9">
    <source>
        <dbReference type="Ensembl" id="ENSAMXP00005026641.1"/>
    </source>
</evidence>
<dbReference type="GO" id="GO:0032956">
    <property type="term" value="P:regulation of actin cytoskeleton organization"/>
    <property type="evidence" value="ECO:0007669"/>
    <property type="project" value="TreeGrafter"/>
</dbReference>
<dbReference type="SUPFAM" id="SSF48350">
    <property type="entry name" value="GTPase activation domain, GAP"/>
    <property type="match status" value="1"/>
</dbReference>
<dbReference type="PROSITE" id="PS51021">
    <property type="entry name" value="BAR"/>
    <property type="match status" value="1"/>
</dbReference>
<dbReference type="FunFam" id="1.20.1270.60:FF:000053">
    <property type="entry name" value="SH3 domain-binding protein 1"/>
    <property type="match status" value="1"/>
</dbReference>
<evidence type="ECO:0000256" key="4">
    <source>
        <dbReference type="ARBA" id="ARBA00022553"/>
    </source>
</evidence>
<dbReference type="EMBL" id="JAICCE010000015">
    <property type="protein sequence ID" value="KAG9267639.1"/>
    <property type="molecule type" value="Genomic_DNA"/>
</dbReference>
<evidence type="ECO:0000313" key="10">
    <source>
        <dbReference type="Proteomes" id="UP000694621"/>
    </source>
</evidence>
<feature type="region of interest" description="Disordered" evidence="5">
    <location>
        <begin position="463"/>
        <end position="666"/>
    </location>
</feature>
<evidence type="ECO:0000256" key="2">
    <source>
        <dbReference type="ARBA" id="ARBA00022468"/>
    </source>
</evidence>
<feature type="compositionally biased region" description="Low complexity" evidence="5">
    <location>
        <begin position="657"/>
        <end position="666"/>
    </location>
</feature>
<feature type="compositionally biased region" description="Low complexity" evidence="5">
    <location>
        <begin position="466"/>
        <end position="483"/>
    </location>
</feature>
<dbReference type="InterPro" id="IPR004148">
    <property type="entry name" value="BAR_dom"/>
</dbReference>
<feature type="compositionally biased region" description="Low complexity" evidence="5">
    <location>
        <begin position="614"/>
        <end position="624"/>
    </location>
</feature>
<reference evidence="9" key="2">
    <citation type="submission" date="2025-05" db="UniProtKB">
        <authorList>
            <consortium name="Ensembl"/>
        </authorList>
    </citation>
    <scope>IDENTIFICATION</scope>
</reference>
<dbReference type="SMART" id="SM00721">
    <property type="entry name" value="BAR"/>
    <property type="match status" value="1"/>
</dbReference>
<dbReference type="CTD" id="23616"/>
<dbReference type="InterPro" id="IPR047165">
    <property type="entry name" value="RHG17/44/SH3BP1-like"/>
</dbReference>
<evidence type="ECO:0000256" key="1">
    <source>
        <dbReference type="ARBA" id="ARBA00004514"/>
    </source>
</evidence>
<sequence length="666" mass="73864">MLKPFNILKQFGGVGKSQDATDLLSEDLVLVEQRVEPAKKAAQVIHKKLTSCLQSQQGLDTEKRMKKLPLMMLSVSMAESFKDFDAESSIRKVLEMCCFMQNFLAQTLADFEMKLEKDVLEPLNKLSEDDLPEILKNKKQFAKFTTDWNNARTKSQTSTGPQAKQDGLREEVEEAWRKLEAIKDQYSADLYHFATKEDEYANYFIRLLELQAEYHRVSHEFLAKNITEIKESQSQTECQVGVSAGKVYGTSLCSHLESCGQEIALPIRECVNMLLRTGLREEGLFRLAAAASVVKKLKSSLDSGTVDHSEFYTDPHAVAGALKSYLRELPEPLMTSELYNDWFKAAGEKELEDKLEQLRAILKKLPQENYNNLRYLVQFLACLSEHQAVNRMTPSNIAIVLGPNLLWPRTEGETSLLDMASASSVQVVQVIEPLIQYSKSLFPEEVDFEIPELPELSPSISQRSLSDSVFPSSPPASSHASVSKTDSITSFDDIKTSPVNHGATVWESNNTIPVSRNSQAQKREQTQPQPQKQAPPQTKEPRPAEGCSSPEPTLKITTPFKPRRSFIQTRPNKEAVSISFIKPKAPGASLSQAGIPPTPVPRSFPSALPTVPEAQAQPAAKAQAPPAPPASLPEGGPQRKAPGRRPNVPPPLPPQQLPKQLSSSAQ</sequence>
<dbReference type="Proteomes" id="UP000752171">
    <property type="component" value="Unassembled WGS sequence"/>
</dbReference>
<dbReference type="Proteomes" id="UP000694621">
    <property type="component" value="Unplaced"/>
</dbReference>
<dbReference type="AlphaFoldDB" id="A0A8B9R9G6"/>
<comment type="subcellular location">
    <subcellularLocation>
        <location evidence="1">Cytoplasm</location>
        <location evidence="1">Cytosol</location>
    </subcellularLocation>
</comment>
<dbReference type="FunFam" id="1.10.555.10:FF:000001">
    <property type="entry name" value="Rho GTPase activating protein 44"/>
    <property type="match status" value="1"/>
</dbReference>
<dbReference type="Gene3D" id="1.20.1270.60">
    <property type="entry name" value="Arfaptin homology (AH) domain/BAR domain"/>
    <property type="match status" value="1"/>
</dbReference>
<dbReference type="Ensembl" id="ENSAMXT00005029325.1">
    <property type="protein sequence ID" value="ENSAMXP00005026641.1"/>
    <property type="gene ID" value="ENSAMXG00005013406.1"/>
</dbReference>
<feature type="domain" description="Rho-GAP" evidence="6">
    <location>
        <begin position="250"/>
        <end position="442"/>
    </location>
</feature>
<keyword evidence="2" id="KW-0343">GTPase activation</keyword>
<protein>
    <submittedName>
        <fullName evidence="8 9">SH3 domain-binding protein 1</fullName>
    </submittedName>
</protein>
<dbReference type="GO" id="GO:0005829">
    <property type="term" value="C:cytosol"/>
    <property type="evidence" value="ECO:0007669"/>
    <property type="project" value="UniProtKB-SubCell"/>
</dbReference>
<reference evidence="8 11" key="1">
    <citation type="submission" date="2021-07" db="EMBL/GenBank/DDBJ databases">
        <authorList>
            <person name="Imarazene B."/>
            <person name="Zahm M."/>
            <person name="Klopp C."/>
            <person name="Cabau C."/>
            <person name="Beille S."/>
            <person name="Jouanno E."/>
            <person name="Castinel A."/>
            <person name="Lluch J."/>
            <person name="Gil L."/>
            <person name="Kuchtly C."/>
            <person name="Lopez Roques C."/>
            <person name="Donnadieu C."/>
            <person name="Parrinello H."/>
            <person name="Journot L."/>
            <person name="Du K."/>
            <person name="Schartl M."/>
            <person name="Retaux S."/>
            <person name="Guiguen Y."/>
        </authorList>
    </citation>
    <scope>NUCLEOTIDE SEQUENCE [LARGE SCALE GENOMIC DNA]</scope>
    <source>
        <strain evidence="8">Pach_M1</strain>
        <tissue evidence="8">Testis</tissue>
    </source>
</reference>
<dbReference type="GO" id="GO:0035020">
    <property type="term" value="P:regulation of Rac protein signal transduction"/>
    <property type="evidence" value="ECO:0007669"/>
    <property type="project" value="TreeGrafter"/>
</dbReference>
<feature type="compositionally biased region" description="Low complexity" evidence="5">
    <location>
        <begin position="526"/>
        <end position="537"/>
    </location>
</feature>
<dbReference type="GO" id="GO:0007165">
    <property type="term" value="P:signal transduction"/>
    <property type="evidence" value="ECO:0007669"/>
    <property type="project" value="InterPro"/>
</dbReference>
<keyword evidence="4" id="KW-0597">Phosphoprotein</keyword>
<dbReference type="InterPro" id="IPR027267">
    <property type="entry name" value="AH/BAR_dom_sf"/>
</dbReference>
<dbReference type="PANTHER" id="PTHR14130:SF12">
    <property type="entry name" value="BARGIN-RELATED"/>
    <property type="match status" value="1"/>
</dbReference>
<name>A0A8B9R9G6_ASTMX</name>
<evidence type="ECO:0000313" key="11">
    <source>
        <dbReference type="Proteomes" id="UP000752171"/>
    </source>
</evidence>
<organism evidence="9 10">
    <name type="scientific">Astyanax mexicanus</name>
    <name type="common">Blind cave fish</name>
    <name type="synonym">Astyanax fasciatus mexicanus</name>
    <dbReference type="NCBI Taxonomy" id="7994"/>
    <lineage>
        <taxon>Eukaryota</taxon>
        <taxon>Metazoa</taxon>
        <taxon>Chordata</taxon>
        <taxon>Craniata</taxon>
        <taxon>Vertebrata</taxon>
        <taxon>Euteleostomi</taxon>
        <taxon>Actinopterygii</taxon>
        <taxon>Neopterygii</taxon>
        <taxon>Teleostei</taxon>
        <taxon>Ostariophysi</taxon>
        <taxon>Characiformes</taxon>
        <taxon>Characoidei</taxon>
        <taxon>Acestrorhamphidae</taxon>
        <taxon>Acestrorhamphinae</taxon>
        <taxon>Astyanax</taxon>
    </lineage>
</organism>
<gene>
    <name evidence="8" type="primary">SH3BP1</name>
    <name evidence="8" type="ORF">AMEX_G18502</name>
</gene>
<dbReference type="GeneID" id="103027613"/>
<dbReference type="OrthoDB" id="19923at2759"/>
<dbReference type="SMART" id="SM00324">
    <property type="entry name" value="RhoGAP"/>
    <property type="match status" value="1"/>
</dbReference>
<accession>A0A8B9R9G6</accession>
<proteinExistence type="predicted"/>
<evidence type="ECO:0000259" key="6">
    <source>
        <dbReference type="PROSITE" id="PS50238"/>
    </source>
</evidence>
<feature type="compositionally biased region" description="Polar residues" evidence="5">
    <location>
        <begin position="506"/>
        <end position="518"/>
    </location>
</feature>
<dbReference type="PROSITE" id="PS50238">
    <property type="entry name" value="RHOGAP"/>
    <property type="match status" value="1"/>
</dbReference>
<feature type="domain" description="BAR" evidence="7">
    <location>
        <begin position="13"/>
        <end position="238"/>
    </location>
</feature>
<evidence type="ECO:0000256" key="3">
    <source>
        <dbReference type="ARBA" id="ARBA00022490"/>
    </source>
</evidence>
<evidence type="ECO:0000256" key="5">
    <source>
        <dbReference type="SAM" id="MobiDB-lite"/>
    </source>
</evidence>
<dbReference type="OMA" id="NHSQKGP"/>
<dbReference type="SUPFAM" id="SSF103657">
    <property type="entry name" value="BAR/IMD domain-like"/>
    <property type="match status" value="1"/>
</dbReference>
<keyword evidence="3" id="KW-0963">Cytoplasm</keyword>
<evidence type="ECO:0000259" key="7">
    <source>
        <dbReference type="PROSITE" id="PS51021"/>
    </source>
</evidence>